<feature type="domain" description="DUF2134" evidence="1">
    <location>
        <begin position="74"/>
        <end position="170"/>
    </location>
</feature>
<dbReference type="InterPro" id="IPR028087">
    <property type="entry name" value="Tad_N"/>
</dbReference>
<proteinExistence type="predicted"/>
<dbReference type="Pfam" id="PF13400">
    <property type="entry name" value="Tad"/>
    <property type="match status" value="1"/>
</dbReference>
<accession>A0A1N7RPL8</accession>
<gene>
    <name evidence="3" type="ORF">BN2476_110084</name>
</gene>
<reference evidence="3" key="1">
    <citation type="submission" date="2016-12" db="EMBL/GenBank/DDBJ databases">
        <authorList>
            <person name="Moulin L."/>
        </authorList>
    </citation>
    <scope>NUCLEOTIDE SEQUENCE [LARGE SCALE GENOMIC DNA]</scope>
    <source>
        <strain evidence="3">STM 7183</strain>
    </source>
</reference>
<dbReference type="Proteomes" id="UP000195569">
    <property type="component" value="Unassembled WGS sequence"/>
</dbReference>
<evidence type="ECO:0000259" key="1">
    <source>
        <dbReference type="Pfam" id="PF09977"/>
    </source>
</evidence>
<comment type="caution">
    <text evidence="3">The sequence shown here is derived from an EMBL/GenBank/DDBJ whole genome shotgun (WGS) entry which is preliminary data.</text>
</comment>
<keyword evidence="4" id="KW-1185">Reference proteome</keyword>
<feature type="domain" description="Putative Flp pilus-assembly TadG-like N-terminal" evidence="2">
    <location>
        <begin position="21"/>
        <end position="68"/>
    </location>
</feature>
<dbReference type="AlphaFoldDB" id="A0A1N7RPL8"/>
<organism evidence="3 4">
    <name type="scientific">Paraburkholderia piptadeniae</name>
    <dbReference type="NCBI Taxonomy" id="1701573"/>
    <lineage>
        <taxon>Bacteria</taxon>
        <taxon>Pseudomonadati</taxon>
        <taxon>Pseudomonadota</taxon>
        <taxon>Betaproteobacteria</taxon>
        <taxon>Burkholderiales</taxon>
        <taxon>Burkholderiaceae</taxon>
        <taxon>Paraburkholderia</taxon>
    </lineage>
</organism>
<evidence type="ECO:0000313" key="4">
    <source>
        <dbReference type="Proteomes" id="UP000195569"/>
    </source>
</evidence>
<protein>
    <submittedName>
        <fullName evidence="3">Uncharacterized protein</fullName>
    </submittedName>
</protein>
<sequence>MYHPAHLRRTTTTREMKRQRGSIAMFFLLFLVVLLSFGAFAVDLARVSVARNELQNAADAAALSGASALMSGGNGGPAWQQAQTAAGSGVALNRSDGHTLTTATVLSGYWNLSGSPAGLQPTTITPGTDDVPAVQVMVTRAANVNGGAIDLLLGWVLKLLSTPGSATAVAVASAPGTVGAGGLFPVVLNRCLFDQYWNAQTNQPLIDPNSGQPYELNILNGQMDGGSCYAGQWTSFLTNANNVPTIRALMANGNPSPLSIGDSIWIEPGAKTTLYDSVPSNVTVVMPVATQIDIKSYVPIVAFAAFHIDQAVGGNQKYIQGHFVGGYRIPASATGVGPDYGAYIAPRLAG</sequence>
<dbReference type="InterPro" id="IPR018705">
    <property type="entry name" value="DUF2134_membrane"/>
</dbReference>
<evidence type="ECO:0000259" key="2">
    <source>
        <dbReference type="Pfam" id="PF13400"/>
    </source>
</evidence>
<dbReference type="EMBL" id="CYGY02000011">
    <property type="protein sequence ID" value="SIT37065.1"/>
    <property type="molecule type" value="Genomic_DNA"/>
</dbReference>
<evidence type="ECO:0000313" key="3">
    <source>
        <dbReference type="EMBL" id="SIT37065.1"/>
    </source>
</evidence>
<dbReference type="Pfam" id="PF09977">
    <property type="entry name" value="Tad_C"/>
    <property type="match status" value="1"/>
</dbReference>
<name>A0A1N7RPL8_9BURK</name>